<protein>
    <submittedName>
        <fullName evidence="3">Glycosyl transferase family 11</fullName>
    </submittedName>
</protein>
<dbReference type="GO" id="GO:0016020">
    <property type="term" value="C:membrane"/>
    <property type="evidence" value="ECO:0007669"/>
    <property type="project" value="InterPro"/>
</dbReference>
<keyword evidence="1" id="KW-0328">Glycosyltransferase</keyword>
<dbReference type="GO" id="GO:0008107">
    <property type="term" value="F:galactoside 2-alpha-L-fucosyltransferase activity"/>
    <property type="evidence" value="ECO:0007669"/>
    <property type="project" value="InterPro"/>
</dbReference>
<dbReference type="CDD" id="cd11301">
    <property type="entry name" value="Fut1_Fut2_like"/>
    <property type="match status" value="1"/>
</dbReference>
<dbReference type="EMBL" id="FWFX01000015">
    <property type="protein sequence ID" value="SLN68318.1"/>
    <property type="molecule type" value="Genomic_DNA"/>
</dbReference>
<evidence type="ECO:0000256" key="2">
    <source>
        <dbReference type="ARBA" id="ARBA00022679"/>
    </source>
</evidence>
<proteinExistence type="predicted"/>
<reference evidence="3 4" key="1">
    <citation type="submission" date="2017-03" db="EMBL/GenBank/DDBJ databases">
        <authorList>
            <person name="Afonso C.L."/>
            <person name="Miller P.J."/>
            <person name="Scott M.A."/>
            <person name="Spackman E."/>
            <person name="Goraichik I."/>
            <person name="Dimitrov K.M."/>
            <person name="Suarez D.L."/>
            <person name="Swayne D.E."/>
        </authorList>
    </citation>
    <scope>NUCLEOTIDE SEQUENCE [LARGE SCALE GENOMIC DNA]</scope>
    <source>
        <strain evidence="3 4">CECT 7450</strain>
    </source>
</reference>
<name>A0A1X7A2K1_9RHOB</name>
<accession>A0A1X7A2K1</accession>
<evidence type="ECO:0000313" key="4">
    <source>
        <dbReference type="Proteomes" id="UP000193061"/>
    </source>
</evidence>
<dbReference type="OrthoDB" id="9794601at2"/>
<dbReference type="AlphaFoldDB" id="A0A1X7A2K1"/>
<dbReference type="GO" id="GO:0005975">
    <property type="term" value="P:carbohydrate metabolic process"/>
    <property type="evidence" value="ECO:0007669"/>
    <property type="project" value="InterPro"/>
</dbReference>
<dbReference type="Pfam" id="PF01531">
    <property type="entry name" value="Glyco_transf_11"/>
    <property type="match status" value="1"/>
</dbReference>
<dbReference type="PANTHER" id="PTHR11927:SF9">
    <property type="entry name" value="L-FUCOSYLTRANSFERASE"/>
    <property type="match status" value="1"/>
</dbReference>
<sequence>MIISRLLGGAGNQLFQYAAGRALADHLGCDLALDSRYIESSEDRGNCFAHFADARIAQAPTLPPAKHESFLRYGLWRKFGKNPKFCREGELAFNPQFFDLGDNSYLHGYWQSPRYFGDSAQAIRNDLRFTTPLDAENTAMAEQIKAAKIPVSVHVRRGDYMASGSFQACTEEYYVAALAALSEKLGKDLTCFVFSNDPVWAAENMNLGFERVIVDLNDETRGHFDMQLMSLCAHHVIANSTFSWWGAWLNPDKDKLLVAPKNWFSKENLSNPDICPESWIRL</sequence>
<gene>
    <name evidence="3" type="ORF">ROA7450_03656</name>
</gene>
<dbReference type="RefSeq" id="WP_085807324.1">
    <property type="nucleotide sequence ID" value="NZ_FWFX01000015.1"/>
</dbReference>
<dbReference type="InterPro" id="IPR002516">
    <property type="entry name" value="Glyco_trans_11"/>
</dbReference>
<organism evidence="3 4">
    <name type="scientific">Roseovarius albus</name>
    <dbReference type="NCBI Taxonomy" id="1247867"/>
    <lineage>
        <taxon>Bacteria</taxon>
        <taxon>Pseudomonadati</taxon>
        <taxon>Pseudomonadota</taxon>
        <taxon>Alphaproteobacteria</taxon>
        <taxon>Rhodobacterales</taxon>
        <taxon>Roseobacteraceae</taxon>
        <taxon>Roseovarius</taxon>
    </lineage>
</organism>
<evidence type="ECO:0000256" key="1">
    <source>
        <dbReference type="ARBA" id="ARBA00022676"/>
    </source>
</evidence>
<keyword evidence="2 3" id="KW-0808">Transferase</keyword>
<keyword evidence="4" id="KW-1185">Reference proteome</keyword>
<dbReference type="PANTHER" id="PTHR11927">
    <property type="entry name" value="GALACTOSIDE 2-L-FUCOSYLTRANSFERASE"/>
    <property type="match status" value="1"/>
</dbReference>
<dbReference type="Proteomes" id="UP000193061">
    <property type="component" value="Unassembled WGS sequence"/>
</dbReference>
<evidence type="ECO:0000313" key="3">
    <source>
        <dbReference type="EMBL" id="SLN68318.1"/>
    </source>
</evidence>